<evidence type="ECO:0000313" key="2">
    <source>
        <dbReference type="EMBL" id="APX98667.1"/>
    </source>
</evidence>
<dbReference type="KEGG" id="hda:BB347_17520"/>
<reference evidence="2 3" key="1">
    <citation type="submission" date="2017-01" db="EMBL/GenBank/DDBJ databases">
        <title>Complete genome sequence of Haloterrigena daqingensis type strain (JX313T).</title>
        <authorList>
            <person name="Shuang W."/>
        </authorList>
    </citation>
    <scope>NUCLEOTIDE SEQUENCE [LARGE SCALE GENOMIC DNA]</scope>
    <source>
        <strain evidence="3">JX313</strain>
        <plasmid evidence="3">Plasmid unnamed2</plasmid>
    </source>
</reference>
<proteinExistence type="predicted"/>
<evidence type="ECO:0000313" key="3">
    <source>
        <dbReference type="Proteomes" id="UP000187321"/>
    </source>
</evidence>
<evidence type="ECO:0000256" key="1">
    <source>
        <dbReference type="SAM" id="Phobius"/>
    </source>
</evidence>
<geneLocation type="plasmid" evidence="2">
    <name>unnamed2</name>
</geneLocation>
<dbReference type="Proteomes" id="UP000187321">
    <property type="component" value="Plasmid unnamed2"/>
</dbReference>
<keyword evidence="2" id="KW-0614">Plasmid</keyword>
<feature type="transmembrane region" description="Helical" evidence="1">
    <location>
        <begin position="42"/>
        <end position="61"/>
    </location>
</feature>
<protein>
    <submittedName>
        <fullName evidence="2">Uncharacterized protein</fullName>
    </submittedName>
</protein>
<keyword evidence="1" id="KW-0812">Transmembrane</keyword>
<feature type="transmembrane region" description="Helical" evidence="1">
    <location>
        <begin position="12"/>
        <end position="30"/>
    </location>
</feature>
<dbReference type="AlphaFoldDB" id="A0A1P8RJ49"/>
<keyword evidence="1" id="KW-1133">Transmembrane helix</keyword>
<keyword evidence="1" id="KW-0472">Membrane</keyword>
<name>A0A1P8RJ49_9EURY</name>
<organism evidence="2 3">
    <name type="scientific">Natronorubrum daqingense</name>
    <dbReference type="NCBI Taxonomy" id="588898"/>
    <lineage>
        <taxon>Archaea</taxon>
        <taxon>Methanobacteriati</taxon>
        <taxon>Methanobacteriota</taxon>
        <taxon>Stenosarchaea group</taxon>
        <taxon>Halobacteria</taxon>
        <taxon>Halobacteriales</taxon>
        <taxon>Natrialbaceae</taxon>
        <taxon>Natronorubrum</taxon>
    </lineage>
</organism>
<sequence length="67" mass="8031">MRTPRLRDPRSFMDIFPVLMFTVAVVFLVLTFTDSDLIRLEMLLFFGVVIIWVLWAVNNILQHSRRY</sequence>
<gene>
    <name evidence="2" type="ORF">BB347_17520</name>
</gene>
<dbReference type="EMBL" id="CP019329">
    <property type="protein sequence ID" value="APX98667.1"/>
    <property type="molecule type" value="Genomic_DNA"/>
</dbReference>
<accession>A0A1P8RJ49</accession>